<dbReference type="SUPFAM" id="SSF56024">
    <property type="entry name" value="Phospholipase D/nuclease"/>
    <property type="match status" value="2"/>
</dbReference>
<dbReference type="GO" id="GO:0004527">
    <property type="term" value="F:exonuclease activity"/>
    <property type="evidence" value="ECO:0007669"/>
    <property type="project" value="UniProtKB-KW"/>
</dbReference>
<evidence type="ECO:0000256" key="8">
    <source>
        <dbReference type="ARBA" id="ARBA00023242"/>
    </source>
</evidence>
<dbReference type="PANTHER" id="PTHR12415">
    <property type="entry name" value="TYROSYL-DNA PHOSPHODIESTERASE 1"/>
    <property type="match status" value="1"/>
</dbReference>
<feature type="site" description="Interaction with DNA" evidence="11">
    <location>
        <position position="495"/>
    </location>
</feature>
<sequence length="611" mass="67890">MTSAESDHEGPPTKRRKLDLDITDTGCTPPSISEEAVTGEANTTSLQRPISPPPLRSRHHTPRSPTPPTSQLHLLVDEHVSESSRAPADETAEPLCSPTELKFVRSPFQLTRIRDLAPHQNADAVGLRDILGDPMIKECWNFNYLFSVDFVMSHFDADIRDIVKVKIIHGFWKNEDQRRIALLEAAERYPNIQLIPAYMPDPFGTHHTKMIILFRHDDFAQVVIHTANMIERDWTNMTQAVWRSPLLPLQTSPTPSLANAAVPIGTGGRFMKDLLCYFNAYGNRLHALTEQLINYDPSAIRAAFLGSAPSRQKPANARPSSQTSFGWLGLKEILSAIPVQPKTSTPNIVAQISSIATLGATPVWLNHFRSVLNRTESPIPTIFSPASKSPPPTLNIIFPTAPEIRTSLDGYASGASIHTKIQSPAQQKQLEYLRPHFCHWKYQDPPAPPALCTPRQQRHEAHRGPAAPHIKTYVRFADERRTTINWVMATSANLSKQAWGEVENKKGEVWVQSYEAGVVVWPGLFRDGRDGGDAMMVPVFGRDVPIAGDVDGMVGEGGEDEENGKGGCSTVVGFRMPYDLPLSPYGEDEVPWCATLPDSEEDWMGRVWNGY</sequence>
<dbReference type="FunFam" id="3.30.870.10:FF:000038">
    <property type="entry name" value="Probable tyrosyl-DNA phosphodiesterase"/>
    <property type="match status" value="1"/>
</dbReference>
<evidence type="ECO:0000256" key="9">
    <source>
        <dbReference type="PIRSR" id="PIRSR610347-1"/>
    </source>
</evidence>
<dbReference type="GO" id="GO:0017005">
    <property type="term" value="F:3'-tyrosyl-DNA phosphodiesterase activity"/>
    <property type="evidence" value="ECO:0007669"/>
    <property type="project" value="TreeGrafter"/>
</dbReference>
<evidence type="ECO:0000256" key="10">
    <source>
        <dbReference type="PIRSR" id="PIRSR610347-2"/>
    </source>
</evidence>
<dbReference type="EMBL" id="KV441554">
    <property type="protein sequence ID" value="OAG03959.1"/>
    <property type="molecule type" value="Genomic_DNA"/>
</dbReference>
<evidence type="ECO:0000256" key="4">
    <source>
        <dbReference type="ARBA" id="ARBA00022763"/>
    </source>
</evidence>
<keyword evidence="14" id="KW-1185">Reference proteome</keyword>
<dbReference type="AlphaFoldDB" id="A0A177CAU7"/>
<dbReference type="Pfam" id="PF06087">
    <property type="entry name" value="Tyr-DNA_phospho"/>
    <property type="match status" value="1"/>
</dbReference>
<dbReference type="Gene3D" id="3.30.870.10">
    <property type="entry name" value="Endonuclease Chain A"/>
    <property type="match status" value="2"/>
</dbReference>
<evidence type="ECO:0000256" key="2">
    <source>
        <dbReference type="ARBA" id="ARBA00010205"/>
    </source>
</evidence>
<dbReference type="CDD" id="cd09123">
    <property type="entry name" value="PLDc_Tdp1_2"/>
    <property type="match status" value="1"/>
</dbReference>
<dbReference type="OrthoDB" id="47785at2759"/>
<reference evidence="13 14" key="1">
    <citation type="submission" date="2016-05" db="EMBL/GenBank/DDBJ databases">
        <title>Comparative analysis of secretome profiles of manganese(II)-oxidizing ascomycete fungi.</title>
        <authorList>
            <consortium name="DOE Joint Genome Institute"/>
            <person name="Zeiner C.A."/>
            <person name="Purvine S.O."/>
            <person name="Zink E.M."/>
            <person name="Wu S."/>
            <person name="Pasa-Tolic L."/>
            <person name="Chaput D.L."/>
            <person name="Haridas S."/>
            <person name="Grigoriev I.V."/>
            <person name="Santelli C.M."/>
            <person name="Hansel C.M."/>
        </authorList>
    </citation>
    <scope>NUCLEOTIDE SEQUENCE [LARGE SCALE GENOMIC DNA]</scope>
    <source>
        <strain evidence="13 14">AP3s5-JAC2a</strain>
    </source>
</reference>
<dbReference type="FunCoup" id="A0A177CAU7">
    <property type="interactions" value="455"/>
</dbReference>
<dbReference type="Proteomes" id="UP000077069">
    <property type="component" value="Unassembled WGS sequence"/>
</dbReference>
<feature type="binding site" evidence="10">
    <location>
        <position position="471"/>
    </location>
    <ligand>
        <name>substrate</name>
    </ligand>
</feature>
<dbReference type="GO" id="GO:0003697">
    <property type="term" value="F:single-stranded DNA binding"/>
    <property type="evidence" value="ECO:0007669"/>
    <property type="project" value="TreeGrafter"/>
</dbReference>
<keyword evidence="6" id="KW-0269">Exonuclease</keyword>
<organism evidence="13 14">
    <name type="scientific">Paraphaeosphaeria sporulosa</name>
    <dbReference type="NCBI Taxonomy" id="1460663"/>
    <lineage>
        <taxon>Eukaryota</taxon>
        <taxon>Fungi</taxon>
        <taxon>Dikarya</taxon>
        <taxon>Ascomycota</taxon>
        <taxon>Pezizomycotina</taxon>
        <taxon>Dothideomycetes</taxon>
        <taxon>Pleosporomycetidae</taxon>
        <taxon>Pleosporales</taxon>
        <taxon>Massarineae</taxon>
        <taxon>Didymosphaeriaceae</taxon>
        <taxon>Paraphaeosphaeria</taxon>
    </lineage>
</organism>
<feature type="region of interest" description="Disordered" evidence="12">
    <location>
        <begin position="1"/>
        <end position="71"/>
    </location>
</feature>
<feature type="binding site" evidence="10">
    <location>
        <position position="209"/>
    </location>
    <ligand>
        <name>substrate</name>
    </ligand>
</feature>
<evidence type="ECO:0000256" key="5">
    <source>
        <dbReference type="ARBA" id="ARBA00022801"/>
    </source>
</evidence>
<accession>A0A177CAU7</accession>
<dbReference type="GO" id="GO:0005634">
    <property type="term" value="C:nucleus"/>
    <property type="evidence" value="ECO:0007669"/>
    <property type="project" value="UniProtKB-SubCell"/>
</dbReference>
<keyword evidence="5" id="KW-0378">Hydrolase</keyword>
<dbReference type="InParanoid" id="A0A177CAU7"/>
<evidence type="ECO:0000313" key="14">
    <source>
        <dbReference type="Proteomes" id="UP000077069"/>
    </source>
</evidence>
<keyword evidence="3" id="KW-0540">Nuclease</keyword>
<feature type="active site" description="Proton donor/acceptor" evidence="9">
    <location>
        <position position="469"/>
    </location>
</feature>
<evidence type="ECO:0000256" key="12">
    <source>
        <dbReference type="SAM" id="MobiDB-lite"/>
    </source>
</evidence>
<keyword evidence="7" id="KW-0234">DNA repair</keyword>
<dbReference type="GO" id="GO:0003690">
    <property type="term" value="F:double-stranded DNA binding"/>
    <property type="evidence" value="ECO:0007669"/>
    <property type="project" value="TreeGrafter"/>
</dbReference>
<evidence type="ECO:0000256" key="3">
    <source>
        <dbReference type="ARBA" id="ARBA00022722"/>
    </source>
</evidence>
<feature type="active site" description="Nucleophile" evidence="9">
    <location>
        <position position="207"/>
    </location>
</feature>
<dbReference type="InterPro" id="IPR010347">
    <property type="entry name" value="Tdp1"/>
</dbReference>
<dbReference type="CDD" id="cd09194">
    <property type="entry name" value="PLDc_yTdp1_1"/>
    <property type="match status" value="1"/>
</dbReference>
<feature type="compositionally biased region" description="Basic and acidic residues" evidence="12">
    <location>
        <begin position="1"/>
        <end position="12"/>
    </location>
</feature>
<proteinExistence type="inferred from homology"/>
<gene>
    <name evidence="13" type="ORF">CC84DRAFT_1095526</name>
</gene>
<keyword evidence="8" id="KW-0539">Nucleus</keyword>
<dbReference type="PANTHER" id="PTHR12415:SF0">
    <property type="entry name" value="TYROSYL-DNA PHOSPHODIESTERASE 1"/>
    <property type="match status" value="1"/>
</dbReference>
<evidence type="ECO:0000256" key="7">
    <source>
        <dbReference type="ARBA" id="ARBA00023204"/>
    </source>
</evidence>
<evidence type="ECO:0000256" key="11">
    <source>
        <dbReference type="PIRSR" id="PIRSR610347-3"/>
    </source>
</evidence>
<protein>
    <submittedName>
        <fullName evidence="13">Phospholipase D/nuclease</fullName>
    </submittedName>
</protein>
<dbReference type="RefSeq" id="XP_018034324.1">
    <property type="nucleotide sequence ID" value="XM_018174619.1"/>
</dbReference>
<comment type="subcellular location">
    <subcellularLocation>
        <location evidence="1">Nucleus</location>
    </subcellularLocation>
</comment>
<evidence type="ECO:0000256" key="6">
    <source>
        <dbReference type="ARBA" id="ARBA00022839"/>
    </source>
</evidence>
<evidence type="ECO:0000256" key="1">
    <source>
        <dbReference type="ARBA" id="ARBA00004123"/>
    </source>
</evidence>
<dbReference type="GO" id="GO:0006281">
    <property type="term" value="P:DNA repair"/>
    <property type="evidence" value="ECO:0007669"/>
    <property type="project" value="UniProtKB-KW"/>
</dbReference>
<name>A0A177CAU7_9PLEO</name>
<comment type="similarity">
    <text evidence="2">Belongs to the tyrosyl-DNA phosphodiesterase family.</text>
</comment>
<keyword evidence="4" id="KW-0227">DNA damage</keyword>
<dbReference type="GeneID" id="28758105"/>
<evidence type="ECO:0000313" key="13">
    <source>
        <dbReference type="EMBL" id="OAG03959.1"/>
    </source>
</evidence>
<dbReference type="STRING" id="1460663.A0A177CAU7"/>